<dbReference type="EMBL" id="JAVRIA010000001">
    <property type="protein sequence ID" value="MDT0557112.1"/>
    <property type="molecule type" value="Genomic_DNA"/>
</dbReference>
<dbReference type="InterPro" id="IPR001701">
    <property type="entry name" value="Glyco_hydro_9"/>
</dbReference>
<keyword evidence="6" id="KW-0624">Polysaccharide degradation</keyword>
<dbReference type="GO" id="GO:0016787">
    <property type="term" value="F:hydrolase activity"/>
    <property type="evidence" value="ECO:0007669"/>
    <property type="project" value="UniProtKB-KW"/>
</dbReference>
<evidence type="ECO:0000256" key="7">
    <source>
        <dbReference type="SAM" id="SignalP"/>
    </source>
</evidence>
<dbReference type="Pfam" id="PF00759">
    <property type="entry name" value="Glyco_hydro_9"/>
    <property type="match status" value="1"/>
</dbReference>
<dbReference type="CDD" id="cd02850">
    <property type="entry name" value="E_set_Cellulase_N"/>
    <property type="match status" value="1"/>
</dbReference>
<evidence type="ECO:0000259" key="8">
    <source>
        <dbReference type="Pfam" id="PF00759"/>
    </source>
</evidence>
<feature type="domain" description="Glycoside hydrolase family 9" evidence="8">
    <location>
        <begin position="126"/>
        <end position="604"/>
    </location>
</feature>
<keyword evidence="2 7" id="KW-0732">Signal</keyword>
<dbReference type="InterPro" id="IPR008928">
    <property type="entry name" value="6-hairpin_glycosidase_sf"/>
</dbReference>
<feature type="signal peptide" evidence="7">
    <location>
        <begin position="1"/>
        <end position="17"/>
    </location>
</feature>
<organism evidence="11 12">
    <name type="scientific">Microcosmobacter mediterraneus</name>
    <dbReference type="NCBI Taxonomy" id="3075607"/>
    <lineage>
        <taxon>Bacteria</taxon>
        <taxon>Pseudomonadati</taxon>
        <taxon>Bacteroidota</taxon>
        <taxon>Flavobacteriia</taxon>
        <taxon>Flavobacteriales</taxon>
        <taxon>Flavobacteriaceae</taxon>
        <taxon>Microcosmobacter</taxon>
    </lineage>
</organism>
<dbReference type="InterPro" id="IPR012341">
    <property type="entry name" value="6hp_glycosidase-like_sf"/>
</dbReference>
<dbReference type="Proteomes" id="UP001259492">
    <property type="component" value="Unassembled WGS sequence"/>
</dbReference>
<dbReference type="InterPro" id="IPR013783">
    <property type="entry name" value="Ig-like_fold"/>
</dbReference>
<keyword evidence="12" id="KW-1185">Reference proteome</keyword>
<evidence type="ECO:0000256" key="6">
    <source>
        <dbReference type="ARBA" id="ARBA00023326"/>
    </source>
</evidence>
<name>A0ABU2YGE7_9FLAO</name>
<evidence type="ECO:0000313" key="12">
    <source>
        <dbReference type="Proteomes" id="UP001259492"/>
    </source>
</evidence>
<feature type="chain" id="PRO_5046746339" evidence="7">
    <location>
        <begin position="18"/>
        <end position="702"/>
    </location>
</feature>
<dbReference type="Pfam" id="PF02927">
    <property type="entry name" value="CelD_N"/>
    <property type="match status" value="1"/>
</dbReference>
<evidence type="ECO:0000256" key="3">
    <source>
        <dbReference type="ARBA" id="ARBA00022801"/>
    </source>
</evidence>
<keyword evidence="5" id="KW-0326">Glycosidase</keyword>
<dbReference type="InterPro" id="IPR004197">
    <property type="entry name" value="Cellulase_Ig-like"/>
</dbReference>
<evidence type="ECO:0000313" key="11">
    <source>
        <dbReference type="EMBL" id="MDT0557112.1"/>
    </source>
</evidence>
<keyword evidence="4" id="KW-0119">Carbohydrate metabolism</keyword>
<accession>A0ABU2YGE7</accession>
<evidence type="ECO:0000259" key="9">
    <source>
        <dbReference type="Pfam" id="PF02927"/>
    </source>
</evidence>
<comment type="caution">
    <text evidence="11">The sequence shown here is derived from an EMBL/GenBank/DDBJ whole genome shotgun (WGS) entry which is preliminary data.</text>
</comment>
<dbReference type="NCBIfam" id="TIGR04183">
    <property type="entry name" value="Por_Secre_tail"/>
    <property type="match status" value="1"/>
</dbReference>
<dbReference type="SUPFAM" id="SSF81296">
    <property type="entry name" value="E set domains"/>
    <property type="match status" value="1"/>
</dbReference>
<comment type="similarity">
    <text evidence="1">Belongs to the glycosyl hydrolase 9 (cellulase E) family.</text>
</comment>
<evidence type="ECO:0000259" key="10">
    <source>
        <dbReference type="Pfam" id="PF18962"/>
    </source>
</evidence>
<sequence length="702" mass="79200">MKKIYLLQFFLPLFCLAQHSDFIHVDQFGYRVNNTKVAVISNPQIGFNSALNYTPNNSLEVRDANTNTVIFTGLISSWNNGGVHSQSGDNGWWFDFSSVTNPGSYYIFDPSTSESSAIFEINDAVYDDILKVTTKMFYYNRANIEKTTPYVSSEYVDGISFTQDEFARDVYDQTNTLTTKDMRGGWFDAGDNNKYVTFAETAVHDLLWAYTINPNMFGDDFNIPESGNGIPDIIDEIKWETDWLLKMINADGSVHIKVGNRNYGENVNTPPSLNNDIRYYAPVCTSSAIANASMLSHASRVFKEFPPLSNYAQTLEEKAELCWQWVLPFLNNNTLQEHCDDGSVVAGDADRSSADQRKMALTAAIYLYDITGNSSYNQYIINNINDTEVINNNQWENYAIREIDALLHYTTLNNADNSTVNLILNSAQTASSNNYNNYFQFNNLDLYRGYCNDWTYHWGSNSSRASMGNLNLIFKHYNINTTASSSFGLRAKEILHYFHGVNPLDIVYLSSMQDYGAENSLKEIYHFWFADGSQWDNEDTTAYGPAPGYLSGGCNQNYTANTNLTPPYGQPLQKSYLDFNTSNPDNSWEISEPAIYYQAAYIRLLAGIARLNENDILSNNDFELSTIDLKLSPNPSKTFVTINGINYNNISVTIRGINGQTVLNIPSLNKSETIDISKLQDGFYVVSIALEGKTKNLKLIKN</sequence>
<evidence type="ECO:0000256" key="4">
    <source>
        <dbReference type="ARBA" id="ARBA00023277"/>
    </source>
</evidence>
<evidence type="ECO:0000256" key="1">
    <source>
        <dbReference type="ARBA" id="ARBA00007072"/>
    </source>
</evidence>
<evidence type="ECO:0000256" key="5">
    <source>
        <dbReference type="ARBA" id="ARBA00023295"/>
    </source>
</evidence>
<dbReference type="SUPFAM" id="SSF48208">
    <property type="entry name" value="Six-hairpin glycosidases"/>
    <property type="match status" value="1"/>
</dbReference>
<dbReference type="InterPro" id="IPR014756">
    <property type="entry name" value="Ig_E-set"/>
</dbReference>
<feature type="domain" description="Cellulase Ig-like" evidence="9">
    <location>
        <begin position="22"/>
        <end position="107"/>
    </location>
</feature>
<dbReference type="Pfam" id="PF18962">
    <property type="entry name" value="Por_Secre_tail"/>
    <property type="match status" value="1"/>
</dbReference>
<keyword evidence="3 11" id="KW-0378">Hydrolase</keyword>
<dbReference type="InterPro" id="IPR026444">
    <property type="entry name" value="Secre_tail"/>
</dbReference>
<gene>
    <name evidence="11" type="ORF">RM697_00545</name>
</gene>
<feature type="domain" description="Secretion system C-terminal sorting" evidence="10">
    <location>
        <begin position="633"/>
        <end position="699"/>
    </location>
</feature>
<reference evidence="11 12" key="1">
    <citation type="submission" date="2023-09" db="EMBL/GenBank/DDBJ databases">
        <authorList>
            <person name="Rey-Velasco X."/>
        </authorList>
    </citation>
    <scope>NUCLEOTIDE SEQUENCE [LARGE SCALE GENOMIC DNA]</scope>
    <source>
        <strain evidence="11 12">W332</strain>
    </source>
</reference>
<dbReference type="PANTHER" id="PTHR22298">
    <property type="entry name" value="ENDO-1,4-BETA-GLUCANASE"/>
    <property type="match status" value="1"/>
</dbReference>
<proteinExistence type="inferred from homology"/>
<dbReference type="RefSeq" id="WP_311425885.1">
    <property type="nucleotide sequence ID" value="NZ_JAVRIA010000001.1"/>
</dbReference>
<protein>
    <submittedName>
        <fullName evidence="11">Glycoside hydrolase family 9 protein</fullName>
    </submittedName>
</protein>
<evidence type="ECO:0000256" key="2">
    <source>
        <dbReference type="ARBA" id="ARBA00022729"/>
    </source>
</evidence>
<dbReference type="Gene3D" id="2.60.40.10">
    <property type="entry name" value="Immunoglobulins"/>
    <property type="match status" value="1"/>
</dbReference>
<dbReference type="Gene3D" id="1.50.10.10">
    <property type="match status" value="1"/>
</dbReference>